<sequence>MEQDQTLYVSQEHLDIALNHAKLGFWELELESTMMICTPQCKINVGAGDKPTVSYEDLINSIIPEDREKMQADVSAALVPGGGTYHSQYRVIHPDGSLHWIEANGKVLYLNEKPYRMVGTTLDITGKKDIEMLKDELLSFATHELKTPVTVIKGYLQILHAFIEKTGNIKYAELSKKSLAATERMTKLLGEIAAPANRRGDQIILQKQQFDVCALLIETVASINMVNPQTLLNLNASGPVFVTADRDRISQVLINLLNNAIKFSPELSEINIQVEQDEDQVKISIRDRGIGMLETEHTKIFQKYFRSENVKNNVEGSGIGLYLSSEIITRHGGRIWVEQPDDRCGSIFIFTIPKA</sequence>
<dbReference type="EC" id="2.7.13.3" evidence="2"/>
<keyword evidence="3" id="KW-0597">Phosphoprotein</keyword>
<dbReference type="InterPro" id="IPR035965">
    <property type="entry name" value="PAS-like_dom_sf"/>
</dbReference>
<dbReference type="InterPro" id="IPR013655">
    <property type="entry name" value="PAS_fold_3"/>
</dbReference>
<dbReference type="InterPro" id="IPR000700">
    <property type="entry name" value="PAS-assoc_C"/>
</dbReference>
<dbReference type="PROSITE" id="PS50113">
    <property type="entry name" value="PAC"/>
    <property type="match status" value="1"/>
</dbReference>
<dbReference type="InterPro" id="IPR005467">
    <property type="entry name" value="His_kinase_dom"/>
</dbReference>
<name>A0ABU3H044_9SPHI</name>
<dbReference type="SUPFAM" id="SSF55874">
    <property type="entry name" value="ATPase domain of HSP90 chaperone/DNA topoisomerase II/histidine kinase"/>
    <property type="match status" value="1"/>
</dbReference>
<protein>
    <recommendedName>
        <fullName evidence="2">histidine kinase</fullName>
        <ecNumber evidence="2">2.7.13.3</ecNumber>
    </recommendedName>
</protein>
<dbReference type="SUPFAM" id="SSF55785">
    <property type="entry name" value="PYP-like sensor domain (PAS domain)"/>
    <property type="match status" value="1"/>
</dbReference>
<evidence type="ECO:0000256" key="3">
    <source>
        <dbReference type="ARBA" id="ARBA00022553"/>
    </source>
</evidence>
<dbReference type="NCBIfam" id="TIGR00229">
    <property type="entry name" value="sensory_box"/>
    <property type="match status" value="1"/>
</dbReference>
<dbReference type="InterPro" id="IPR001610">
    <property type="entry name" value="PAC"/>
</dbReference>
<dbReference type="SMART" id="SM00387">
    <property type="entry name" value="HATPase_c"/>
    <property type="match status" value="1"/>
</dbReference>
<feature type="domain" description="PAC" evidence="7">
    <location>
        <begin position="85"/>
        <end position="136"/>
    </location>
</feature>
<dbReference type="RefSeq" id="WP_311953896.1">
    <property type="nucleotide sequence ID" value="NZ_JAVLVU010000001.1"/>
</dbReference>
<feature type="domain" description="Histidine kinase" evidence="6">
    <location>
        <begin position="140"/>
        <end position="355"/>
    </location>
</feature>
<comment type="caution">
    <text evidence="8">The sequence shown here is derived from an EMBL/GenBank/DDBJ whole genome shotgun (WGS) entry which is preliminary data.</text>
</comment>
<dbReference type="PROSITE" id="PS50109">
    <property type="entry name" value="HIS_KIN"/>
    <property type="match status" value="1"/>
</dbReference>
<dbReference type="Pfam" id="PF00512">
    <property type="entry name" value="HisKA"/>
    <property type="match status" value="1"/>
</dbReference>
<comment type="catalytic activity">
    <reaction evidence="1">
        <text>ATP + protein L-histidine = ADP + protein N-phospho-L-histidine.</text>
        <dbReference type="EC" id="2.7.13.3"/>
    </reaction>
</comment>
<dbReference type="CDD" id="cd00082">
    <property type="entry name" value="HisKA"/>
    <property type="match status" value="1"/>
</dbReference>
<dbReference type="Gene3D" id="3.30.450.20">
    <property type="entry name" value="PAS domain"/>
    <property type="match status" value="1"/>
</dbReference>
<reference evidence="9" key="1">
    <citation type="submission" date="2023-07" db="EMBL/GenBank/DDBJ databases">
        <title>Functional and genomic diversity of the sorghum phyllosphere microbiome.</title>
        <authorList>
            <person name="Shade A."/>
        </authorList>
    </citation>
    <scope>NUCLEOTIDE SEQUENCE [LARGE SCALE GENOMIC DNA]</scope>
    <source>
        <strain evidence="9">SORGH_AS_0422</strain>
    </source>
</reference>
<evidence type="ECO:0000256" key="1">
    <source>
        <dbReference type="ARBA" id="ARBA00000085"/>
    </source>
</evidence>
<dbReference type="PANTHER" id="PTHR43304">
    <property type="entry name" value="PHYTOCHROME-LIKE PROTEIN CPH1"/>
    <property type="match status" value="1"/>
</dbReference>
<dbReference type="GO" id="GO:0016301">
    <property type="term" value="F:kinase activity"/>
    <property type="evidence" value="ECO:0007669"/>
    <property type="project" value="UniProtKB-KW"/>
</dbReference>
<evidence type="ECO:0000259" key="6">
    <source>
        <dbReference type="PROSITE" id="PS50109"/>
    </source>
</evidence>
<dbReference type="InterPro" id="IPR004358">
    <property type="entry name" value="Sig_transdc_His_kin-like_C"/>
</dbReference>
<keyword evidence="5 8" id="KW-0418">Kinase</keyword>
<dbReference type="PANTHER" id="PTHR43304:SF1">
    <property type="entry name" value="PAC DOMAIN-CONTAINING PROTEIN"/>
    <property type="match status" value="1"/>
</dbReference>
<gene>
    <name evidence="8" type="ORF">QE417_004464</name>
</gene>
<evidence type="ECO:0000259" key="7">
    <source>
        <dbReference type="PROSITE" id="PS50113"/>
    </source>
</evidence>
<evidence type="ECO:0000313" key="8">
    <source>
        <dbReference type="EMBL" id="MDT3405392.1"/>
    </source>
</evidence>
<dbReference type="SMART" id="SM00086">
    <property type="entry name" value="PAC"/>
    <property type="match status" value="1"/>
</dbReference>
<evidence type="ECO:0000256" key="4">
    <source>
        <dbReference type="ARBA" id="ARBA00022679"/>
    </source>
</evidence>
<keyword evidence="4" id="KW-0808">Transferase</keyword>
<dbReference type="EMBL" id="JAVLVU010000001">
    <property type="protein sequence ID" value="MDT3405392.1"/>
    <property type="molecule type" value="Genomic_DNA"/>
</dbReference>
<dbReference type="Gene3D" id="3.30.565.10">
    <property type="entry name" value="Histidine kinase-like ATPase, C-terminal domain"/>
    <property type="match status" value="1"/>
</dbReference>
<organism evidence="8 9">
    <name type="scientific">Mucilaginibacter terrae</name>
    <dbReference type="NCBI Taxonomy" id="1955052"/>
    <lineage>
        <taxon>Bacteria</taxon>
        <taxon>Pseudomonadati</taxon>
        <taxon>Bacteroidota</taxon>
        <taxon>Sphingobacteriia</taxon>
        <taxon>Sphingobacteriales</taxon>
        <taxon>Sphingobacteriaceae</taxon>
        <taxon>Mucilaginibacter</taxon>
    </lineage>
</organism>
<evidence type="ECO:0000256" key="5">
    <source>
        <dbReference type="ARBA" id="ARBA00022777"/>
    </source>
</evidence>
<proteinExistence type="predicted"/>
<dbReference type="InterPro" id="IPR003661">
    <property type="entry name" value="HisK_dim/P_dom"/>
</dbReference>
<keyword evidence="9" id="KW-1185">Reference proteome</keyword>
<dbReference type="Pfam" id="PF08447">
    <property type="entry name" value="PAS_3"/>
    <property type="match status" value="1"/>
</dbReference>
<dbReference type="Pfam" id="PF02518">
    <property type="entry name" value="HATPase_c"/>
    <property type="match status" value="1"/>
</dbReference>
<dbReference type="Gene3D" id="1.10.287.130">
    <property type="match status" value="1"/>
</dbReference>
<accession>A0ABU3H044</accession>
<dbReference type="InterPro" id="IPR003594">
    <property type="entry name" value="HATPase_dom"/>
</dbReference>
<dbReference type="SUPFAM" id="SSF47384">
    <property type="entry name" value="Homodimeric domain of signal transducing histidine kinase"/>
    <property type="match status" value="1"/>
</dbReference>
<evidence type="ECO:0000256" key="2">
    <source>
        <dbReference type="ARBA" id="ARBA00012438"/>
    </source>
</evidence>
<evidence type="ECO:0000313" key="9">
    <source>
        <dbReference type="Proteomes" id="UP001258315"/>
    </source>
</evidence>
<dbReference type="InterPro" id="IPR036097">
    <property type="entry name" value="HisK_dim/P_sf"/>
</dbReference>
<dbReference type="SMART" id="SM00388">
    <property type="entry name" value="HisKA"/>
    <property type="match status" value="1"/>
</dbReference>
<dbReference type="PRINTS" id="PR00344">
    <property type="entry name" value="BCTRLSENSOR"/>
</dbReference>
<dbReference type="InterPro" id="IPR000014">
    <property type="entry name" value="PAS"/>
</dbReference>
<dbReference type="Proteomes" id="UP001258315">
    <property type="component" value="Unassembled WGS sequence"/>
</dbReference>
<dbReference type="InterPro" id="IPR052162">
    <property type="entry name" value="Sensor_kinase/Photoreceptor"/>
</dbReference>
<dbReference type="InterPro" id="IPR036890">
    <property type="entry name" value="HATPase_C_sf"/>
</dbReference>